<accession>A0ACB9IHV0</accession>
<reference evidence="2" key="1">
    <citation type="journal article" date="2022" name="Mol. Ecol. Resour.">
        <title>The genomes of chicory, endive, great burdock and yacon provide insights into Asteraceae palaeo-polyploidization history and plant inulin production.</title>
        <authorList>
            <person name="Fan W."/>
            <person name="Wang S."/>
            <person name="Wang H."/>
            <person name="Wang A."/>
            <person name="Jiang F."/>
            <person name="Liu H."/>
            <person name="Zhao H."/>
            <person name="Xu D."/>
            <person name="Zhang Y."/>
        </authorList>
    </citation>
    <scope>NUCLEOTIDE SEQUENCE [LARGE SCALE GENOMIC DNA]</scope>
    <source>
        <strain evidence="2">cv. Yunnan</strain>
    </source>
</reference>
<dbReference type="Proteomes" id="UP001056120">
    <property type="component" value="Linkage Group LG08"/>
</dbReference>
<gene>
    <name evidence="1" type="ORF">L1987_22998</name>
</gene>
<name>A0ACB9IHV0_9ASTR</name>
<keyword evidence="2" id="KW-1185">Reference proteome</keyword>
<dbReference type="EMBL" id="CM042025">
    <property type="protein sequence ID" value="KAI3807076.1"/>
    <property type="molecule type" value="Genomic_DNA"/>
</dbReference>
<reference evidence="1 2" key="2">
    <citation type="journal article" date="2022" name="Mol. Ecol. Resour.">
        <title>The genomes of chicory, endive, great burdock and yacon provide insights into Asteraceae paleo-polyploidization history and plant inulin production.</title>
        <authorList>
            <person name="Fan W."/>
            <person name="Wang S."/>
            <person name="Wang H."/>
            <person name="Wang A."/>
            <person name="Jiang F."/>
            <person name="Liu H."/>
            <person name="Zhao H."/>
            <person name="Xu D."/>
            <person name="Zhang Y."/>
        </authorList>
    </citation>
    <scope>NUCLEOTIDE SEQUENCE [LARGE SCALE GENOMIC DNA]</scope>
    <source>
        <strain evidence="2">cv. Yunnan</strain>
        <tissue evidence="1">Leaves</tissue>
    </source>
</reference>
<organism evidence="1 2">
    <name type="scientific">Smallanthus sonchifolius</name>
    <dbReference type="NCBI Taxonomy" id="185202"/>
    <lineage>
        <taxon>Eukaryota</taxon>
        <taxon>Viridiplantae</taxon>
        <taxon>Streptophyta</taxon>
        <taxon>Embryophyta</taxon>
        <taxon>Tracheophyta</taxon>
        <taxon>Spermatophyta</taxon>
        <taxon>Magnoliopsida</taxon>
        <taxon>eudicotyledons</taxon>
        <taxon>Gunneridae</taxon>
        <taxon>Pentapetalae</taxon>
        <taxon>asterids</taxon>
        <taxon>campanulids</taxon>
        <taxon>Asterales</taxon>
        <taxon>Asteraceae</taxon>
        <taxon>Asteroideae</taxon>
        <taxon>Heliantheae alliance</taxon>
        <taxon>Millerieae</taxon>
        <taxon>Smallanthus</taxon>
    </lineage>
</organism>
<evidence type="ECO:0000313" key="1">
    <source>
        <dbReference type="EMBL" id="KAI3807076.1"/>
    </source>
</evidence>
<comment type="caution">
    <text evidence="1">The sequence shown here is derived from an EMBL/GenBank/DDBJ whole genome shotgun (WGS) entry which is preliminary data.</text>
</comment>
<protein>
    <submittedName>
        <fullName evidence="1">Uncharacterized protein</fullName>
    </submittedName>
</protein>
<evidence type="ECO:0000313" key="2">
    <source>
        <dbReference type="Proteomes" id="UP001056120"/>
    </source>
</evidence>
<proteinExistence type="predicted"/>
<sequence length="448" mass="48639">MDNLAVNASSQKLVLGFTANPQTDAIISNTPLFCSFKAPKRSGPIFKSKSSISAASQSQSSAQRAISKSNEAESLGKDCFARISSSSNQHTSSVGAQQIAVPPPSSQVGSPLFWVGVGVAFSAVFSWTASYLKKYAMQQAFKTMMGQMDTQNNQFANTGFSPGSPFPFPPPTAPGSPPGSPFPFPMPTSQGSTATSAPASQRTVTVDVPPTKTEATPAPTESKDDFESPKEPKQSAFVDVSPEETLKTCFEKLEESTETESPKDSQFADQASQNGSAFTLTDNPFDGASSTGTKNNVMSVEALEKMMDDPTVQKMVYPYLPEEMRNPTSFKWMLQNPQYRQQLQDMLNSMGGSPEWDNRMMDSLKNFDLNSPEVKEQFDQIGLTPEEVISKIMANPEVAMAFQNPRVQAAIMDCSQNPMSIIKYQNDKEVMDVFNKISELFPGVTGAP</sequence>